<dbReference type="AlphaFoldDB" id="A0A1Y3YMP1"/>
<protein>
    <submittedName>
        <fullName evidence="2">Uncharacterized protein</fullName>
    </submittedName>
</protein>
<evidence type="ECO:0000313" key="2">
    <source>
        <dbReference type="EMBL" id="OUN99143.1"/>
    </source>
</evidence>
<dbReference type="Proteomes" id="UP000195386">
    <property type="component" value="Unassembled WGS sequence"/>
</dbReference>
<sequence length="87" mass="10861">MCACTRVRLRARMHVRIYYNVSLPFISLFPAFFMLYNIFTNQRVRKKFQKYWEKLKDIFGAYSKKLYFCIRFREREQRLIDILTETE</sequence>
<keyword evidence="1" id="KW-0812">Transmembrane</keyword>
<comment type="caution">
    <text evidence="2">The sequence shown here is derived from an EMBL/GenBank/DDBJ whole genome shotgun (WGS) entry which is preliminary data.</text>
</comment>
<keyword evidence="1" id="KW-0472">Membrane</keyword>
<keyword evidence="1" id="KW-1133">Transmembrane helix</keyword>
<evidence type="ECO:0000256" key="1">
    <source>
        <dbReference type="SAM" id="Phobius"/>
    </source>
</evidence>
<gene>
    <name evidence="2" type="ORF">B5F97_16295</name>
</gene>
<dbReference type="EMBL" id="NFII01000021">
    <property type="protein sequence ID" value="OUN99143.1"/>
    <property type="molecule type" value="Genomic_DNA"/>
</dbReference>
<evidence type="ECO:0000313" key="3">
    <source>
        <dbReference type="Proteomes" id="UP000195386"/>
    </source>
</evidence>
<organism evidence="2 3">
    <name type="scientific">Bacteroides clarus</name>
    <dbReference type="NCBI Taxonomy" id="626929"/>
    <lineage>
        <taxon>Bacteria</taxon>
        <taxon>Pseudomonadati</taxon>
        <taxon>Bacteroidota</taxon>
        <taxon>Bacteroidia</taxon>
        <taxon>Bacteroidales</taxon>
        <taxon>Bacteroidaceae</taxon>
        <taxon>Bacteroides</taxon>
    </lineage>
</organism>
<accession>A0A1Y3YMP1</accession>
<feature type="transmembrane region" description="Helical" evidence="1">
    <location>
        <begin position="17"/>
        <end position="39"/>
    </location>
</feature>
<reference evidence="3" key="1">
    <citation type="submission" date="2017-04" db="EMBL/GenBank/DDBJ databases">
        <title>Function of individual gut microbiota members based on whole genome sequencing of pure cultures obtained from chicken caecum.</title>
        <authorList>
            <person name="Medvecky M."/>
            <person name="Cejkova D."/>
            <person name="Polansky O."/>
            <person name="Karasova D."/>
            <person name="Kubasova T."/>
            <person name="Cizek A."/>
            <person name="Rychlik I."/>
        </authorList>
    </citation>
    <scope>NUCLEOTIDE SEQUENCE [LARGE SCALE GENOMIC DNA]</scope>
    <source>
        <strain evidence="3">An43</strain>
    </source>
</reference>
<proteinExistence type="predicted"/>
<name>A0A1Y3YMP1_9BACE</name>